<accession>A6VN31</accession>
<dbReference type="EMBL" id="CP000746">
    <property type="protein sequence ID" value="ABR74378.1"/>
    <property type="molecule type" value="Genomic_DNA"/>
</dbReference>
<sequence length="160" mass="16567">MQNSETHRTDRKNSSWSAGVFAGKSDGSYGFGIEGSGAVGKGRENSDTITQVNTHITGSQVSLHSGQDTALRGAVVNANKLHADIGGNLTVESLQDSNRYDSKQSQANAGASIAVYGSGSNAYAGSSMNKGKVNYAQVEEQSGLIVVQGGMDVNMQGCFA</sequence>
<dbReference type="Pfam" id="PF13332">
    <property type="entry name" value="Fil_haemagg_2"/>
    <property type="match status" value="1"/>
</dbReference>
<dbReference type="AlphaFoldDB" id="A6VN31"/>
<dbReference type="STRING" id="339671.Asuc_1012"/>
<dbReference type="eggNOG" id="COG3210">
    <property type="taxonomic scope" value="Bacteria"/>
</dbReference>
<reference evidence="2" key="1">
    <citation type="journal article" date="2010" name="BMC Genomics">
        <title>A genomic perspective on the potential of Actinobacillus succinogenes for industrial succinate production.</title>
        <authorList>
            <person name="McKinlay J.B."/>
            <person name="Laivenieks M."/>
            <person name="Schindler B.D."/>
            <person name="McKinlay A.A."/>
            <person name="Siddaramappa S."/>
            <person name="Challacombe J.F."/>
            <person name="Lowry S.R."/>
            <person name="Clum A."/>
            <person name="Lapidus A.L."/>
            <person name="Burkhart K.B."/>
            <person name="Harkins V."/>
            <person name="Vieille C."/>
        </authorList>
    </citation>
    <scope>NUCLEOTIDE SEQUENCE [LARGE SCALE GENOMIC DNA]</scope>
    <source>
        <strain evidence="2">ATCC 55618 / DSM 22257 / CCUG 43843 / 130Z</strain>
    </source>
</reference>
<organism evidence="1 2">
    <name type="scientific">Actinobacillus succinogenes (strain ATCC 55618 / DSM 22257 / CCUG 43843 / 130Z)</name>
    <dbReference type="NCBI Taxonomy" id="339671"/>
    <lineage>
        <taxon>Bacteria</taxon>
        <taxon>Pseudomonadati</taxon>
        <taxon>Pseudomonadota</taxon>
        <taxon>Gammaproteobacteria</taxon>
        <taxon>Pasteurellales</taxon>
        <taxon>Pasteurellaceae</taxon>
        <taxon>Actinobacillus</taxon>
    </lineage>
</organism>
<dbReference type="KEGG" id="asu:Asuc_1012"/>
<evidence type="ECO:0000313" key="2">
    <source>
        <dbReference type="Proteomes" id="UP000001114"/>
    </source>
</evidence>
<dbReference type="GO" id="GO:0003824">
    <property type="term" value="F:catalytic activity"/>
    <property type="evidence" value="ECO:0007669"/>
    <property type="project" value="UniProtKB-ARBA"/>
</dbReference>
<dbReference type="InterPro" id="IPR025157">
    <property type="entry name" value="Hemagglutinin_rpt"/>
</dbReference>
<gene>
    <name evidence="1" type="ordered locus">Asuc_1012</name>
</gene>
<evidence type="ECO:0000313" key="1">
    <source>
        <dbReference type="EMBL" id="ABR74378.1"/>
    </source>
</evidence>
<name>A6VN31_ACTSZ</name>
<proteinExistence type="predicted"/>
<dbReference type="HOGENOM" id="CLU_1648517_0_0_6"/>
<protein>
    <submittedName>
        <fullName evidence="1">FhaB protein</fullName>
    </submittedName>
</protein>
<dbReference type="Proteomes" id="UP000001114">
    <property type="component" value="Chromosome"/>
</dbReference>
<keyword evidence="2" id="KW-1185">Reference proteome</keyword>